<reference evidence="4 5" key="1">
    <citation type="submission" date="2020-08" db="EMBL/GenBank/DDBJ databases">
        <title>Genomic Encyclopedia of Type Strains, Phase IV (KMG-IV): sequencing the most valuable type-strain genomes for metagenomic binning, comparative biology and taxonomic classification.</title>
        <authorList>
            <person name="Goeker M."/>
        </authorList>
    </citation>
    <scope>NUCLEOTIDE SEQUENCE [LARGE SCALE GENOMIC DNA]</scope>
    <source>
        <strain evidence="4 5">DSM 4737</strain>
    </source>
</reference>
<evidence type="ECO:0000313" key="4">
    <source>
        <dbReference type="EMBL" id="MBB5746676.1"/>
    </source>
</evidence>
<dbReference type="Proteomes" id="UP000545037">
    <property type="component" value="Unassembled WGS sequence"/>
</dbReference>
<dbReference type="PANTHER" id="PTHR36504:SF1">
    <property type="entry name" value="LIPOPOLYSACCHARIDE EXPORT SYSTEM PROTEIN LPTA"/>
    <property type="match status" value="1"/>
</dbReference>
<dbReference type="PANTHER" id="PTHR36504">
    <property type="entry name" value="LIPOPOLYSACCHARIDE EXPORT SYSTEM PROTEIN LPTA"/>
    <property type="match status" value="1"/>
</dbReference>
<proteinExistence type="predicted"/>
<dbReference type="EMBL" id="JACHOR010000003">
    <property type="protein sequence ID" value="MBB5746676.1"/>
    <property type="molecule type" value="Genomic_DNA"/>
</dbReference>
<keyword evidence="1 2" id="KW-0732">Signal</keyword>
<sequence length="160" mass="16662">MTRTTLAPALLTTAALLTMASPALPQSAPTASQGFAYSADDGNLTPTTVSLRGRAEIVQGGNRIRANAIEATRGDSGVSRIEASGDVYFVTPDQSMRGERAVYTPGNDEIVVTGDVVLTQGRNVLTGNRVVYNTRTETARIEGGGGTGRVQGVFYPEGGN</sequence>
<comment type="caution">
    <text evidence="4">The sequence shown here is derived from an EMBL/GenBank/DDBJ whole genome shotgun (WGS) entry which is preliminary data.</text>
</comment>
<dbReference type="GO" id="GO:0015920">
    <property type="term" value="P:lipopolysaccharide transport"/>
    <property type="evidence" value="ECO:0007669"/>
    <property type="project" value="TreeGrafter"/>
</dbReference>
<gene>
    <name evidence="4" type="ORF">GGR13_002280</name>
</gene>
<dbReference type="RefSeq" id="WP_183213612.1">
    <property type="nucleotide sequence ID" value="NZ_JACHOR010000003.1"/>
</dbReference>
<dbReference type="Pfam" id="PF03968">
    <property type="entry name" value="LptD_N"/>
    <property type="match status" value="1"/>
</dbReference>
<accession>A0A7W9CJM3</accession>
<dbReference type="Gene3D" id="2.60.450.10">
    <property type="entry name" value="Lipopolysaccharide (LPS) transport protein A like domain"/>
    <property type="match status" value="1"/>
</dbReference>
<protein>
    <submittedName>
        <fullName evidence="4">Lipopolysaccharide export system protein LptA</fullName>
    </submittedName>
</protein>
<dbReference type="GO" id="GO:0017089">
    <property type="term" value="F:glycolipid transfer activity"/>
    <property type="evidence" value="ECO:0007669"/>
    <property type="project" value="TreeGrafter"/>
</dbReference>
<dbReference type="InterPro" id="IPR052037">
    <property type="entry name" value="LPS_export_LptA"/>
</dbReference>
<feature type="domain" description="Organic solvent tolerance-like N-terminal" evidence="3">
    <location>
        <begin position="48"/>
        <end position="137"/>
    </location>
</feature>
<keyword evidence="5" id="KW-1185">Reference proteome</keyword>
<evidence type="ECO:0000256" key="1">
    <source>
        <dbReference type="ARBA" id="ARBA00022729"/>
    </source>
</evidence>
<evidence type="ECO:0000256" key="2">
    <source>
        <dbReference type="SAM" id="SignalP"/>
    </source>
</evidence>
<evidence type="ECO:0000313" key="5">
    <source>
        <dbReference type="Proteomes" id="UP000545037"/>
    </source>
</evidence>
<dbReference type="AlphaFoldDB" id="A0A7W9CJM3"/>
<dbReference type="GO" id="GO:0030288">
    <property type="term" value="C:outer membrane-bounded periplasmic space"/>
    <property type="evidence" value="ECO:0007669"/>
    <property type="project" value="TreeGrafter"/>
</dbReference>
<feature type="chain" id="PRO_5031255044" evidence="2">
    <location>
        <begin position="26"/>
        <end position="160"/>
    </location>
</feature>
<dbReference type="InterPro" id="IPR005653">
    <property type="entry name" value="OstA-like_N"/>
</dbReference>
<feature type="signal peptide" evidence="2">
    <location>
        <begin position="1"/>
        <end position="25"/>
    </location>
</feature>
<evidence type="ECO:0000259" key="3">
    <source>
        <dbReference type="Pfam" id="PF03968"/>
    </source>
</evidence>
<dbReference type="GO" id="GO:0009279">
    <property type="term" value="C:cell outer membrane"/>
    <property type="evidence" value="ECO:0007669"/>
    <property type="project" value="TreeGrafter"/>
</dbReference>
<organism evidence="4 5">
    <name type="scientific">Brevundimonas variabilis</name>
    <dbReference type="NCBI Taxonomy" id="74312"/>
    <lineage>
        <taxon>Bacteria</taxon>
        <taxon>Pseudomonadati</taxon>
        <taxon>Pseudomonadota</taxon>
        <taxon>Alphaproteobacteria</taxon>
        <taxon>Caulobacterales</taxon>
        <taxon>Caulobacteraceae</taxon>
        <taxon>Brevundimonas</taxon>
    </lineage>
</organism>
<name>A0A7W9CJM3_9CAUL</name>